<comment type="caution">
    <text evidence="2">The sequence shown here is derived from an EMBL/GenBank/DDBJ whole genome shotgun (WGS) entry which is preliminary data.</text>
</comment>
<dbReference type="InterPro" id="IPR032675">
    <property type="entry name" value="LRR_dom_sf"/>
</dbReference>
<dbReference type="InterPro" id="IPR036047">
    <property type="entry name" value="F-box-like_dom_sf"/>
</dbReference>
<dbReference type="SUPFAM" id="SSF52047">
    <property type="entry name" value="RNI-like"/>
    <property type="match status" value="1"/>
</dbReference>
<evidence type="ECO:0000313" key="3">
    <source>
        <dbReference type="Proteomes" id="UP000663868"/>
    </source>
</evidence>
<organism evidence="2 3">
    <name type="scientific">Adineta steineri</name>
    <dbReference type="NCBI Taxonomy" id="433720"/>
    <lineage>
        <taxon>Eukaryota</taxon>
        <taxon>Metazoa</taxon>
        <taxon>Spiralia</taxon>
        <taxon>Gnathifera</taxon>
        <taxon>Rotifera</taxon>
        <taxon>Eurotatoria</taxon>
        <taxon>Bdelloidea</taxon>
        <taxon>Adinetida</taxon>
        <taxon>Adinetidae</taxon>
        <taxon>Adineta</taxon>
    </lineage>
</organism>
<dbReference type="Proteomes" id="UP000663860">
    <property type="component" value="Unassembled WGS sequence"/>
</dbReference>
<name>A0A818ZKB0_9BILA</name>
<protein>
    <recommendedName>
        <fullName evidence="4">F-box domain-containing protein</fullName>
    </recommendedName>
</protein>
<reference evidence="2" key="1">
    <citation type="submission" date="2021-02" db="EMBL/GenBank/DDBJ databases">
        <authorList>
            <person name="Nowell W R."/>
        </authorList>
    </citation>
    <scope>NUCLEOTIDE SEQUENCE</scope>
</reference>
<sequence>MWINAFFIRQRWKKKRSKLINSASLLEYLPNEIFISIFSYLSGVDAVLAFSNLNYRFYCLSNKCCHLFDFKSINKTKFDFILTQQYNRQNWISLQLSNDDEDIPGQIEYFCQLNSLVHLYPQLESLSLLNIKYISKNNLLLNQLLSLTNLQSLTIKPICGTILSYFDLSKLKRLVISSCRNIEWLKDLSQLENLEYTITNVCSCEPIFTWPLKLKRLKIIFMMDEDLDQIQRSFIYLSQLTTLEIYQNEAKSRHLHHSTDHRWEQLIGSLFPLLKHFRFYFYFCTLNIPALVATYSTPFYLFEKRWFIRCDLLREFPSHMNQYSIHSANVALYTLPLLFQPSMTMSNGYRVDSIISTLPKNFNSDVYPDGFTNIKTLVLLNDPMKFDENFNQTKIVNLIIERSFTSIDWIRTLTKLRHVSFSKRADISSNIFECLLDHTPELESLVVDNNLLRILTNNYNNVSICNQLSNKIQYLKFHPATNASQCFNKNRLAEILPIFASKCKHLSLSIQSKPDLIALILKRTKRLHSLHIHIKEKDHLPITMQWFDEQKTKSNYSNCFIMKQEQDYYFWLGRHNNI</sequence>
<dbReference type="EMBL" id="CAJOBB010000851">
    <property type="protein sequence ID" value="CAF3764768.1"/>
    <property type="molecule type" value="Genomic_DNA"/>
</dbReference>
<dbReference type="SUPFAM" id="SSF81383">
    <property type="entry name" value="F-box domain"/>
    <property type="match status" value="1"/>
</dbReference>
<gene>
    <name evidence="1" type="ORF">IZO911_LOCUS34908</name>
    <name evidence="2" type="ORF">KXQ929_LOCUS15014</name>
</gene>
<dbReference type="AlphaFoldDB" id="A0A818ZKB0"/>
<accession>A0A818ZKB0</accession>
<dbReference type="Gene3D" id="3.80.10.10">
    <property type="entry name" value="Ribonuclease Inhibitor"/>
    <property type="match status" value="1"/>
</dbReference>
<proteinExistence type="predicted"/>
<evidence type="ECO:0000313" key="2">
    <source>
        <dbReference type="EMBL" id="CAF3764768.1"/>
    </source>
</evidence>
<dbReference type="EMBL" id="CAJNOE010000712">
    <property type="protein sequence ID" value="CAF1316581.1"/>
    <property type="molecule type" value="Genomic_DNA"/>
</dbReference>
<evidence type="ECO:0000313" key="1">
    <source>
        <dbReference type="EMBL" id="CAF1316581.1"/>
    </source>
</evidence>
<dbReference type="Proteomes" id="UP000663868">
    <property type="component" value="Unassembled WGS sequence"/>
</dbReference>
<evidence type="ECO:0008006" key="4">
    <source>
        <dbReference type="Google" id="ProtNLM"/>
    </source>
</evidence>